<evidence type="ECO:0000313" key="2">
    <source>
        <dbReference type="EMBL" id="CAL1169849.1"/>
    </source>
</evidence>
<name>A0A9P1DVI3_9DINO</name>
<protein>
    <submittedName>
        <fullName evidence="3">Protein xylosyltransferase</fullName>
    </submittedName>
</protein>
<organism evidence="1">
    <name type="scientific">Cladocopium goreaui</name>
    <dbReference type="NCBI Taxonomy" id="2562237"/>
    <lineage>
        <taxon>Eukaryota</taxon>
        <taxon>Sar</taxon>
        <taxon>Alveolata</taxon>
        <taxon>Dinophyceae</taxon>
        <taxon>Suessiales</taxon>
        <taxon>Symbiodiniaceae</taxon>
        <taxon>Cladocopium</taxon>
    </lineage>
</organism>
<proteinExistence type="predicted"/>
<reference evidence="1" key="1">
    <citation type="submission" date="2022-10" db="EMBL/GenBank/DDBJ databases">
        <authorList>
            <person name="Chen Y."/>
            <person name="Dougan E. K."/>
            <person name="Chan C."/>
            <person name="Rhodes N."/>
            <person name="Thang M."/>
        </authorList>
    </citation>
    <scope>NUCLEOTIDE SEQUENCE</scope>
</reference>
<evidence type="ECO:0000313" key="4">
    <source>
        <dbReference type="Proteomes" id="UP001152797"/>
    </source>
</evidence>
<accession>A0A9P1DVI3</accession>
<keyword evidence="4" id="KW-1185">Reference proteome</keyword>
<dbReference type="AlphaFoldDB" id="A0A9P1DVI3"/>
<comment type="caution">
    <text evidence="1">The sequence shown here is derived from an EMBL/GenBank/DDBJ whole genome shotgun (WGS) entry which is preliminary data.</text>
</comment>
<evidence type="ECO:0000313" key="1">
    <source>
        <dbReference type="EMBL" id="CAI4016474.1"/>
    </source>
</evidence>
<dbReference type="OrthoDB" id="419709at2759"/>
<gene>
    <name evidence="1" type="ORF">C1SCF055_LOCUS41212</name>
</gene>
<dbReference type="EMBL" id="CAMXCT010006587">
    <property type="protein sequence ID" value="CAI4016474.1"/>
    <property type="molecule type" value="Genomic_DNA"/>
</dbReference>
<dbReference type="EMBL" id="CAMXCT030006587">
    <property type="protein sequence ID" value="CAL4803786.1"/>
    <property type="molecule type" value="Genomic_DNA"/>
</dbReference>
<reference evidence="2" key="2">
    <citation type="submission" date="2024-04" db="EMBL/GenBank/DDBJ databases">
        <authorList>
            <person name="Chen Y."/>
            <person name="Shah S."/>
            <person name="Dougan E. K."/>
            <person name="Thang M."/>
            <person name="Chan C."/>
        </authorList>
    </citation>
    <scope>NUCLEOTIDE SEQUENCE [LARGE SCALE GENOMIC DNA]</scope>
</reference>
<dbReference type="EMBL" id="CAMXCT020006587">
    <property type="protein sequence ID" value="CAL1169849.1"/>
    <property type="molecule type" value="Genomic_DNA"/>
</dbReference>
<dbReference type="Proteomes" id="UP001152797">
    <property type="component" value="Unassembled WGS sequence"/>
</dbReference>
<evidence type="ECO:0000313" key="3">
    <source>
        <dbReference type="EMBL" id="CAL4803786.1"/>
    </source>
</evidence>
<sequence>MALSGPVAGTDSFLERDWRVPPEMSCDRLRVASLSWRRFRKLFGLYVKDFLVPKRRERLAKDARFLTRNSSRGKLREHFSMVLKYLSGTQPDLPDELCFFGEMAAFLVLQRETGEWSHSEVISQVEFVSWMGRDSGWPLWTGTQMGLQGNPRPLPGDFPMDYTAVLALDPPENSMRARWQEVKPRVAIVGSHSSQLTQTGEMLQELITPLELHYAGCGYREPICKELDSDPNSDLANGIWYVDKERITRGMLADRIPGYDLVIVIDVGLSRLLRQLSQEVPILHVIGLYPLTELAADISEELLLSSEHPKTYSVATSGVCALHLAWMTGFRLPVITPLPHPTVVYDPNSTLDMASYRRTLLQWRGDVLWNTIAGSTFWVWLQLLFHRSAALDILRMTGAMSWSRVSQHDAVLFVPEDLTKIAFWDLYAAGMPIFVPDVEVLAMLLCFEESSVKKMHYFDTSARQVFSGTGQFEDLEPFDLRRHCVQKLQLWAPFADCYQFPHVMIFSSSLQLLEWLQQEDLRQRSAQMRRSAAELRRRSMERFAAALAQVAT</sequence>